<feature type="region of interest" description="Disordered" evidence="1">
    <location>
        <begin position="1"/>
        <end position="26"/>
    </location>
</feature>
<organism evidence="2 3">
    <name type="scientific">Jatropha curcas</name>
    <name type="common">Barbados nut</name>
    <dbReference type="NCBI Taxonomy" id="180498"/>
    <lineage>
        <taxon>Eukaryota</taxon>
        <taxon>Viridiplantae</taxon>
        <taxon>Streptophyta</taxon>
        <taxon>Embryophyta</taxon>
        <taxon>Tracheophyta</taxon>
        <taxon>Spermatophyta</taxon>
        <taxon>Magnoliopsida</taxon>
        <taxon>eudicotyledons</taxon>
        <taxon>Gunneridae</taxon>
        <taxon>Pentapetalae</taxon>
        <taxon>rosids</taxon>
        <taxon>fabids</taxon>
        <taxon>Malpighiales</taxon>
        <taxon>Euphorbiaceae</taxon>
        <taxon>Crotonoideae</taxon>
        <taxon>Jatropheae</taxon>
        <taxon>Jatropha</taxon>
    </lineage>
</organism>
<sequence>MSQTSEIPASTYTPEMETLGALPDTPTFDVPRRDCSSTRQSLEQSLDATVEIRGAAVEVRGASVFRMPNSEQLRDVAVELRGTGSEVCDAAVLQGAKLRQSCVMQLCRRVTRLCSCVTRLRVIWARPARVDQPLMRLRRTLPRFSPAMRYALMERWNDCTHTFVFGFGEMTLTPVDYAAITDLRFTGPVPPLDAPYQTATLGA</sequence>
<evidence type="ECO:0000313" key="2">
    <source>
        <dbReference type="EMBL" id="KDP30052.1"/>
    </source>
</evidence>
<evidence type="ECO:0008006" key="4">
    <source>
        <dbReference type="Google" id="ProtNLM"/>
    </source>
</evidence>
<reference evidence="2 3" key="1">
    <citation type="journal article" date="2014" name="PLoS ONE">
        <title>Global Analysis of Gene Expression Profiles in Physic Nut (Jatropha curcas L.) Seedlings Exposed to Salt Stress.</title>
        <authorList>
            <person name="Zhang L."/>
            <person name="Zhang C."/>
            <person name="Wu P."/>
            <person name="Chen Y."/>
            <person name="Li M."/>
            <person name="Jiang H."/>
            <person name="Wu G."/>
        </authorList>
    </citation>
    <scope>NUCLEOTIDE SEQUENCE [LARGE SCALE GENOMIC DNA]</scope>
    <source>
        <strain evidence="3">cv. GZQX0401</strain>
        <tissue evidence="2">Young leaves</tissue>
    </source>
</reference>
<dbReference type="Proteomes" id="UP000027138">
    <property type="component" value="Unassembled WGS sequence"/>
</dbReference>
<feature type="compositionally biased region" description="Polar residues" evidence="1">
    <location>
        <begin position="1"/>
        <end position="13"/>
    </location>
</feature>
<protein>
    <recommendedName>
        <fullName evidence="4">Aminotransferase-like plant mobile domain-containing protein</fullName>
    </recommendedName>
</protein>
<accession>A0A067K1N9</accession>
<name>A0A067K1N9_JATCU</name>
<dbReference type="AlphaFoldDB" id="A0A067K1N9"/>
<dbReference type="EMBL" id="KK914714">
    <property type="protein sequence ID" value="KDP30052.1"/>
    <property type="molecule type" value="Genomic_DNA"/>
</dbReference>
<keyword evidence="3" id="KW-1185">Reference proteome</keyword>
<evidence type="ECO:0000256" key="1">
    <source>
        <dbReference type="SAM" id="MobiDB-lite"/>
    </source>
</evidence>
<evidence type="ECO:0000313" key="3">
    <source>
        <dbReference type="Proteomes" id="UP000027138"/>
    </source>
</evidence>
<proteinExistence type="predicted"/>
<gene>
    <name evidence="2" type="ORF">JCGZ_18377</name>
</gene>